<evidence type="ECO:0000313" key="3">
    <source>
        <dbReference type="Proteomes" id="UP001596274"/>
    </source>
</evidence>
<feature type="compositionally biased region" description="Basic and acidic residues" evidence="1">
    <location>
        <begin position="1"/>
        <end position="12"/>
    </location>
</feature>
<dbReference type="EMBL" id="JBHSWT010000840">
    <property type="protein sequence ID" value="MFC6772502.1"/>
    <property type="molecule type" value="Genomic_DNA"/>
</dbReference>
<protein>
    <submittedName>
        <fullName evidence="2">Uncharacterized protein</fullName>
    </submittedName>
</protein>
<proteinExistence type="predicted"/>
<sequence>MHDSEQPERKPNPIDAPDTNNATYLGWSDIPQYEEWPADYHPPNKRDYFQYLDRLNSGLQNGPKYQNKRYETYCLNRWLILCMSSHLRMSDRLRQLAVDLFNGLPRSKFGVRIHVSALVTCGYVIHQHDPRRECHPQTSAEAFDPFVEQERVNLRIPRKQYASLYGKIEHRVRTGQLTPSKHDAYEVDPAGLQAWREINEEWDDSWL</sequence>
<dbReference type="AlphaFoldDB" id="A0ABD5T5D3"/>
<keyword evidence="3" id="KW-1185">Reference proteome</keyword>
<dbReference type="Proteomes" id="UP001596274">
    <property type="component" value="Unassembled WGS sequence"/>
</dbReference>
<evidence type="ECO:0000256" key="1">
    <source>
        <dbReference type="SAM" id="MobiDB-lite"/>
    </source>
</evidence>
<comment type="caution">
    <text evidence="2">The sequence shown here is derived from an EMBL/GenBank/DDBJ whole genome shotgun (WGS) entry which is preliminary data.</text>
</comment>
<organism evidence="2 3">
    <name type="scientific">Halorubrum pallidum</name>
    <dbReference type="NCBI Taxonomy" id="1526114"/>
    <lineage>
        <taxon>Archaea</taxon>
        <taxon>Methanobacteriati</taxon>
        <taxon>Methanobacteriota</taxon>
        <taxon>Stenosarchaea group</taxon>
        <taxon>Halobacteria</taxon>
        <taxon>Halobacteriales</taxon>
        <taxon>Haloferacaceae</taxon>
        <taxon>Halorubrum</taxon>
    </lineage>
</organism>
<evidence type="ECO:0000313" key="2">
    <source>
        <dbReference type="EMBL" id="MFC6772502.1"/>
    </source>
</evidence>
<gene>
    <name evidence="2" type="ORF">ACFQDD_13440</name>
</gene>
<feature type="region of interest" description="Disordered" evidence="1">
    <location>
        <begin position="1"/>
        <end position="23"/>
    </location>
</feature>
<reference evidence="2 3" key="1">
    <citation type="journal article" date="2019" name="Int. J. Syst. Evol. Microbiol.">
        <title>The Global Catalogue of Microorganisms (GCM) 10K type strain sequencing project: providing services to taxonomists for standard genome sequencing and annotation.</title>
        <authorList>
            <consortium name="The Broad Institute Genomics Platform"/>
            <consortium name="The Broad Institute Genome Sequencing Center for Infectious Disease"/>
            <person name="Wu L."/>
            <person name="Ma J."/>
        </authorList>
    </citation>
    <scope>NUCLEOTIDE SEQUENCE [LARGE SCALE GENOMIC DNA]</scope>
    <source>
        <strain evidence="2 3">PJ61</strain>
    </source>
</reference>
<name>A0ABD5T5D3_9EURY</name>
<accession>A0ABD5T5D3</accession>